<dbReference type="AlphaFoldDB" id="N8YEH2"/>
<dbReference type="Gene3D" id="3.40.250.10">
    <property type="entry name" value="Rhodanese-like domain"/>
    <property type="match status" value="2"/>
</dbReference>
<dbReference type="InterPro" id="IPR001763">
    <property type="entry name" value="Rhodanese-like_dom"/>
</dbReference>
<dbReference type="InterPro" id="IPR051126">
    <property type="entry name" value="Thiosulfate_sulfurtransferase"/>
</dbReference>
<evidence type="ECO:0000313" key="4">
    <source>
        <dbReference type="Proteomes" id="UP000013148"/>
    </source>
</evidence>
<gene>
    <name evidence="3" type="ORF">F964_00999</name>
</gene>
<dbReference type="HOGENOM" id="CLU_031618_1_7_6"/>
<accession>N8YEH2</accession>
<organism evidence="3 4">
    <name type="scientific">Acinetobacter guillouiae NIPH 991</name>
    <dbReference type="NCBI Taxonomy" id="1217656"/>
    <lineage>
        <taxon>Bacteria</taxon>
        <taxon>Pseudomonadati</taxon>
        <taxon>Pseudomonadota</taxon>
        <taxon>Gammaproteobacteria</taxon>
        <taxon>Moraxellales</taxon>
        <taxon>Moraxellaceae</taxon>
        <taxon>Acinetobacter</taxon>
    </lineage>
</organism>
<dbReference type="Proteomes" id="UP000013148">
    <property type="component" value="Unassembled WGS sequence"/>
</dbReference>
<dbReference type="PANTHER" id="PTHR43855:SF1">
    <property type="entry name" value="THIOSULFATE SULFURTRANSFERASE"/>
    <property type="match status" value="1"/>
</dbReference>
<sequence length="307" mass="35036">MKNQHIGKKHCAKIIFAQGLKIEKRMTTSAFNFELLIEAEQLVPFLGHDKIRIVDLSRSSVYEQLHIPHALHVKPQLLVRQEEQASGLLPDEDGLKALIEYLNISPEHHVVVYDDEGGAWAGRLIWNLHCLGFYNTSLLNGGIHAWLAAGYPTSAEAESFSKVEPLVTVNLQHLDQYRIEYAKLLQKVEQQAIQVWDCRTSEEYTGQRLAARRGGHIPSAQHFEWSTAINRQNHLKLHPLERTQQRLEQLGFQFDQPVVVYCQSHHRSGLAYILGRLLDWNIQAYDGAWSEWGNRLDSPIITGESPA</sequence>
<comment type="caution">
    <text evidence="3">The sequence shown here is derived from an EMBL/GenBank/DDBJ whole genome shotgun (WGS) entry which is preliminary data.</text>
</comment>
<keyword evidence="4" id="KW-1185">Reference proteome</keyword>
<keyword evidence="1" id="KW-0677">Repeat</keyword>
<evidence type="ECO:0000259" key="2">
    <source>
        <dbReference type="PROSITE" id="PS50206"/>
    </source>
</evidence>
<dbReference type="PATRIC" id="fig|1217656.3.peg.977"/>
<proteinExistence type="predicted"/>
<dbReference type="eggNOG" id="COG2897">
    <property type="taxonomic scope" value="Bacteria"/>
</dbReference>
<feature type="domain" description="Rhodanese" evidence="2">
    <location>
        <begin position="189"/>
        <end position="301"/>
    </location>
</feature>
<dbReference type="InterPro" id="IPR036873">
    <property type="entry name" value="Rhodanese-like_dom_sf"/>
</dbReference>
<evidence type="ECO:0000256" key="1">
    <source>
        <dbReference type="ARBA" id="ARBA00022737"/>
    </source>
</evidence>
<dbReference type="CDD" id="cd01449">
    <property type="entry name" value="TST_Repeat_2"/>
    <property type="match status" value="1"/>
</dbReference>
<evidence type="ECO:0000313" key="3">
    <source>
        <dbReference type="EMBL" id="ENV17695.1"/>
    </source>
</evidence>
<name>N8YEH2_ACIGI</name>
<dbReference type="Pfam" id="PF00581">
    <property type="entry name" value="Rhodanese"/>
    <property type="match status" value="2"/>
</dbReference>
<feature type="domain" description="Rhodanese" evidence="2">
    <location>
        <begin position="47"/>
        <end position="155"/>
    </location>
</feature>
<dbReference type="PROSITE" id="PS50206">
    <property type="entry name" value="RHODANESE_3"/>
    <property type="match status" value="2"/>
</dbReference>
<dbReference type="CDD" id="cd01448">
    <property type="entry name" value="TST_Repeat_1"/>
    <property type="match status" value="1"/>
</dbReference>
<dbReference type="SUPFAM" id="SSF52821">
    <property type="entry name" value="Rhodanese/Cell cycle control phosphatase"/>
    <property type="match status" value="2"/>
</dbReference>
<protein>
    <recommendedName>
        <fullName evidence="2">Rhodanese domain-containing protein</fullName>
    </recommendedName>
</protein>
<dbReference type="EMBL" id="APPJ01000009">
    <property type="protein sequence ID" value="ENV17695.1"/>
    <property type="molecule type" value="Genomic_DNA"/>
</dbReference>
<dbReference type="PANTHER" id="PTHR43855">
    <property type="entry name" value="THIOSULFATE SULFURTRANSFERASE"/>
    <property type="match status" value="1"/>
</dbReference>
<reference evidence="3 4" key="1">
    <citation type="submission" date="2013-02" db="EMBL/GenBank/DDBJ databases">
        <title>The Genome Sequence of Acinetobacter guillouiae NIPH 991.</title>
        <authorList>
            <consortium name="The Broad Institute Genome Sequencing Platform"/>
            <consortium name="The Broad Institute Genome Sequencing Center for Infectious Disease"/>
            <person name="Cerqueira G."/>
            <person name="Feldgarden M."/>
            <person name="Courvalin P."/>
            <person name="Perichon B."/>
            <person name="Grillot-Courvalin C."/>
            <person name="Clermont D."/>
            <person name="Rocha E."/>
            <person name="Yoon E.-J."/>
            <person name="Nemec A."/>
            <person name="Walker B."/>
            <person name="Young S.K."/>
            <person name="Zeng Q."/>
            <person name="Gargeya S."/>
            <person name="Fitzgerald M."/>
            <person name="Haas B."/>
            <person name="Abouelleil A."/>
            <person name="Alvarado L."/>
            <person name="Arachchi H.M."/>
            <person name="Berlin A.M."/>
            <person name="Chapman S.B."/>
            <person name="Dewar J."/>
            <person name="Goldberg J."/>
            <person name="Griggs A."/>
            <person name="Gujja S."/>
            <person name="Hansen M."/>
            <person name="Howarth C."/>
            <person name="Imamovic A."/>
            <person name="Larimer J."/>
            <person name="McCowan C."/>
            <person name="Murphy C."/>
            <person name="Neiman D."/>
            <person name="Pearson M."/>
            <person name="Priest M."/>
            <person name="Roberts A."/>
            <person name="Saif S."/>
            <person name="Shea T."/>
            <person name="Sisk P."/>
            <person name="Sykes S."/>
            <person name="Wortman J."/>
            <person name="Nusbaum C."/>
            <person name="Birren B."/>
        </authorList>
    </citation>
    <scope>NUCLEOTIDE SEQUENCE [LARGE SCALE GENOMIC DNA]</scope>
    <source>
        <strain evidence="3 4">NIPH 991</strain>
    </source>
</reference>
<dbReference type="SMART" id="SM00450">
    <property type="entry name" value="RHOD"/>
    <property type="match status" value="2"/>
</dbReference>